<evidence type="ECO:0000313" key="12">
    <source>
        <dbReference type="EMBL" id="QRV17826.1"/>
    </source>
</evidence>
<comment type="pathway">
    <text evidence="9">Amino-acid biosynthesis; glycine biosynthesis; glycine from L-serine: step 1/1.</text>
</comment>
<dbReference type="Proteomes" id="UP000637819">
    <property type="component" value="Plasmid pHTS280.6"/>
</dbReference>
<dbReference type="Gene3D" id="3.40.640.10">
    <property type="entry name" value="Type I PLP-dependent aspartate aminotransferase-like (Major domain)"/>
    <property type="match status" value="1"/>
</dbReference>
<reference evidence="12 13" key="1">
    <citation type="submission" date="2021-01" db="EMBL/GenBank/DDBJ databases">
        <title>Genome Sequence and Methylation Pattern of Haloterrigena salifodinae BOL5-1, An Extremely Halophilic Archaeon from a Bolivian Salt Mine.</title>
        <authorList>
            <person name="DasSarma P."/>
            <person name="Anton B.P."/>
            <person name="DasSarma S.L."/>
            <person name="von Ehrenheim H.A.L."/>
            <person name="Martinez F.L."/>
            <person name="Guzman D."/>
            <person name="Roberts R.J."/>
            <person name="DasSarma S."/>
        </authorList>
    </citation>
    <scope>NUCLEOTIDE SEQUENCE [LARGE SCALE GENOMIC DNA]</scope>
    <source>
        <strain evidence="12 13">BOL5-1</strain>
        <plasmid evidence="12 13">pHTS280.6</plasmid>
    </source>
</reference>
<dbReference type="OrthoDB" id="5821at2157"/>
<dbReference type="PANTHER" id="PTHR11680:SF35">
    <property type="entry name" value="SERINE HYDROXYMETHYLTRANSFERASE 1"/>
    <property type="match status" value="1"/>
</dbReference>
<comment type="subunit">
    <text evidence="4 9">Homodimer.</text>
</comment>
<dbReference type="GO" id="GO:0005737">
    <property type="term" value="C:cytoplasm"/>
    <property type="evidence" value="ECO:0007669"/>
    <property type="project" value="UniProtKB-SubCell"/>
</dbReference>
<dbReference type="GO" id="GO:0004372">
    <property type="term" value="F:glycine hydroxymethyltransferase activity"/>
    <property type="evidence" value="ECO:0007669"/>
    <property type="project" value="UniProtKB-UniRule"/>
</dbReference>
<dbReference type="InterPro" id="IPR015424">
    <property type="entry name" value="PyrdxlP-dep_Trfase"/>
</dbReference>
<evidence type="ECO:0000256" key="9">
    <source>
        <dbReference type="HAMAP-Rule" id="MF_00051"/>
    </source>
</evidence>
<evidence type="ECO:0000256" key="7">
    <source>
        <dbReference type="ARBA" id="ARBA00022679"/>
    </source>
</evidence>
<dbReference type="InterPro" id="IPR015421">
    <property type="entry name" value="PyrdxlP-dep_Trfase_major"/>
</dbReference>
<organism evidence="12 13">
    <name type="scientific">Haloterrigena salifodinae</name>
    <dbReference type="NCBI Taxonomy" id="2675099"/>
    <lineage>
        <taxon>Archaea</taxon>
        <taxon>Methanobacteriati</taxon>
        <taxon>Methanobacteriota</taxon>
        <taxon>Stenosarchaea group</taxon>
        <taxon>Halobacteria</taxon>
        <taxon>Halobacteriales</taxon>
        <taxon>Natrialbaceae</taxon>
        <taxon>Haloterrigena</taxon>
    </lineage>
</organism>
<comment type="subcellular location">
    <subcellularLocation>
        <location evidence="2 9">Cytoplasm</location>
    </subcellularLocation>
</comment>
<sequence>MAFKQSLEQIDPNTAEAIDLERERQESTLGMIASENHVSKAVLEAQGSVLTNKYAEGYPGGRYYGGCQHVDTVEELAIERAKELFGVDHANVQPHSGTQANMGVYFSVLEPGDKILSLSLSHGGHLSHGHNVNFSGQLYDVEQYEVDPETGYIDYDELESLAREFDPDIIVSGSSAYPREFEYDRIGEISDAVDAYHLADIAHVTGLVAAGVHESPVEHAEFVTGSTHKTIRAGRGGIIMCDEEFADDVDSAVFPGAQGGPLMHSVAGKAAGFAEANTDAFQSYAVQTIANANTLADEFDDRGLSLVSGGTDKHLMLVDLRDSHPDITGEEAEELLSDVDIIVNKNTVPGETRSPMVTSGIRVGTPALTTRGFGEKEMKTVADLIVDVLDNPEDEDVHDRAASTVEHLCQEFPIYG</sequence>
<evidence type="ECO:0000256" key="5">
    <source>
        <dbReference type="ARBA" id="ARBA00022490"/>
    </source>
</evidence>
<gene>
    <name evidence="9" type="primary">glyA</name>
    <name evidence="12" type="ORF">JMJ58_23840</name>
</gene>
<dbReference type="PIRSF" id="PIRSF000412">
    <property type="entry name" value="SHMT"/>
    <property type="match status" value="1"/>
</dbReference>
<dbReference type="CDD" id="cd00378">
    <property type="entry name" value="SHMT"/>
    <property type="match status" value="1"/>
</dbReference>
<dbReference type="InterPro" id="IPR001085">
    <property type="entry name" value="Ser_HO-MeTrfase"/>
</dbReference>
<geneLocation type="plasmid" evidence="12 13">
    <name>pHTS280.6</name>
</geneLocation>
<dbReference type="Gene3D" id="3.90.1150.10">
    <property type="entry name" value="Aspartate Aminotransferase, domain 1"/>
    <property type="match status" value="1"/>
</dbReference>
<dbReference type="FunFam" id="3.40.640.10:FF:000001">
    <property type="entry name" value="Serine hydroxymethyltransferase"/>
    <property type="match status" value="1"/>
</dbReference>
<evidence type="ECO:0000313" key="13">
    <source>
        <dbReference type="Proteomes" id="UP000637819"/>
    </source>
</evidence>
<dbReference type="AlphaFoldDB" id="A0A8T8E8Q7"/>
<feature type="binding site" evidence="9">
    <location>
        <begin position="124"/>
        <end position="126"/>
    </location>
    <ligand>
        <name>(6S)-5,6,7,8-tetrahydrofolate</name>
        <dbReference type="ChEBI" id="CHEBI:57453"/>
    </ligand>
</feature>
<evidence type="ECO:0000256" key="1">
    <source>
        <dbReference type="ARBA" id="ARBA00001933"/>
    </source>
</evidence>
<comment type="cofactor">
    <cofactor evidence="1 9 10">
        <name>pyridoxal 5'-phosphate</name>
        <dbReference type="ChEBI" id="CHEBI:597326"/>
    </cofactor>
</comment>
<dbReference type="RefSeq" id="WP_204749766.1">
    <property type="nucleotide sequence ID" value="NZ_CP069192.1"/>
</dbReference>
<keyword evidence="6 9" id="KW-0554">One-carbon metabolism</keyword>
<keyword evidence="8 9" id="KW-0663">Pyridoxal phosphate</keyword>
<dbReference type="PROSITE" id="PS00096">
    <property type="entry name" value="SHMT"/>
    <property type="match status" value="1"/>
</dbReference>
<dbReference type="GO" id="GO:0030170">
    <property type="term" value="F:pyridoxal phosphate binding"/>
    <property type="evidence" value="ECO:0007669"/>
    <property type="project" value="UniProtKB-UniRule"/>
</dbReference>
<dbReference type="PANTHER" id="PTHR11680">
    <property type="entry name" value="SERINE HYDROXYMETHYLTRANSFERASE"/>
    <property type="match status" value="1"/>
</dbReference>
<keyword evidence="12" id="KW-0614">Plasmid</keyword>
<feature type="domain" description="Serine hydroxymethyltransferase-like" evidence="11">
    <location>
        <begin position="7"/>
        <end position="385"/>
    </location>
</feature>
<dbReference type="InterPro" id="IPR019798">
    <property type="entry name" value="Ser_HO-MeTrfase_PLP_BS"/>
</dbReference>
<evidence type="ECO:0000256" key="2">
    <source>
        <dbReference type="ARBA" id="ARBA00004496"/>
    </source>
</evidence>
<dbReference type="InterPro" id="IPR039429">
    <property type="entry name" value="SHMT-like_dom"/>
</dbReference>
<evidence type="ECO:0000256" key="3">
    <source>
        <dbReference type="ARBA" id="ARBA00006376"/>
    </source>
</evidence>
<evidence type="ECO:0000256" key="10">
    <source>
        <dbReference type="PIRSR" id="PIRSR000412-50"/>
    </source>
</evidence>
<dbReference type="EC" id="2.1.2.1" evidence="9"/>
<comment type="catalytic activity">
    <reaction evidence="9">
        <text>(6R)-5,10-methylene-5,6,7,8-tetrahydrofolate + glycine + H2O = (6S)-5,6,7,8-tetrahydrofolate + L-serine</text>
        <dbReference type="Rhea" id="RHEA:15481"/>
        <dbReference type="ChEBI" id="CHEBI:15377"/>
        <dbReference type="ChEBI" id="CHEBI:15636"/>
        <dbReference type="ChEBI" id="CHEBI:33384"/>
        <dbReference type="ChEBI" id="CHEBI:57305"/>
        <dbReference type="ChEBI" id="CHEBI:57453"/>
        <dbReference type="EC" id="2.1.2.1"/>
    </reaction>
</comment>
<dbReference type="NCBIfam" id="NF000586">
    <property type="entry name" value="PRK00011.1"/>
    <property type="match status" value="1"/>
</dbReference>
<dbReference type="GeneID" id="62878226"/>
<dbReference type="GO" id="GO:0035999">
    <property type="term" value="P:tetrahydrofolate interconversion"/>
    <property type="evidence" value="ECO:0007669"/>
    <property type="project" value="UniProtKB-UniRule"/>
</dbReference>
<dbReference type="InterPro" id="IPR015422">
    <property type="entry name" value="PyrdxlP-dep_Trfase_small"/>
</dbReference>
<dbReference type="SUPFAM" id="SSF53383">
    <property type="entry name" value="PLP-dependent transferases"/>
    <property type="match status" value="1"/>
</dbReference>
<keyword evidence="9" id="KW-0028">Amino-acid biosynthesis</keyword>
<feature type="site" description="Plays an important role in substrate specificity" evidence="9">
    <location>
        <position position="228"/>
    </location>
</feature>
<comment type="caution">
    <text evidence="9">Lacks conserved residue(s) required for the propagation of feature annotation.</text>
</comment>
<evidence type="ECO:0000256" key="4">
    <source>
        <dbReference type="ARBA" id="ARBA00011738"/>
    </source>
</evidence>
<proteinExistence type="inferred from homology"/>
<evidence type="ECO:0000259" key="11">
    <source>
        <dbReference type="Pfam" id="PF00464"/>
    </source>
</evidence>
<protein>
    <recommendedName>
        <fullName evidence="9">Serine hydroxymethyltransferase</fullName>
        <shortName evidence="9">SHMT</shortName>
        <shortName evidence="9">Serine methylase</shortName>
        <ecNumber evidence="9">2.1.2.1</ecNumber>
    </recommendedName>
</protein>
<comment type="function">
    <text evidence="9">Catalyzes the reversible interconversion of serine and glycine with tetrahydrofolate (THF) serving as the one-carbon carrier. Also exhibits THF-independent aldolase activity toward beta-hydroxyamino acids, producing glycine and aldehydes, via a retro-aldol mechanism.</text>
</comment>
<comment type="similarity">
    <text evidence="3 9">Belongs to the SHMT family.</text>
</comment>
<comment type="pathway">
    <text evidence="9">One-carbon metabolism; tetrahydrofolate interconversion.</text>
</comment>
<feature type="modified residue" description="N6-(pyridoxal phosphate)lysine" evidence="9 10">
    <location>
        <position position="229"/>
    </location>
</feature>
<dbReference type="HAMAP" id="MF_00051">
    <property type="entry name" value="SHMT"/>
    <property type="match status" value="1"/>
</dbReference>
<evidence type="ECO:0000256" key="6">
    <source>
        <dbReference type="ARBA" id="ARBA00022563"/>
    </source>
</evidence>
<accession>A0A8T8E8Q7</accession>
<dbReference type="InterPro" id="IPR049943">
    <property type="entry name" value="Ser_HO-MeTrfase-like"/>
</dbReference>
<keyword evidence="5 9" id="KW-0963">Cytoplasm</keyword>
<name>A0A8T8E8Q7_9EURY</name>
<dbReference type="KEGG" id="hsal:JMJ58_23840"/>
<keyword evidence="7 9" id="KW-0808">Transferase</keyword>
<feature type="binding site" evidence="9">
    <location>
        <position position="120"/>
    </location>
    <ligand>
        <name>(6S)-5,6,7,8-tetrahydrofolate</name>
        <dbReference type="ChEBI" id="CHEBI:57453"/>
    </ligand>
</feature>
<dbReference type="GO" id="GO:0019264">
    <property type="term" value="P:glycine biosynthetic process from serine"/>
    <property type="evidence" value="ECO:0007669"/>
    <property type="project" value="UniProtKB-UniRule"/>
</dbReference>
<keyword evidence="13" id="KW-1185">Reference proteome</keyword>
<dbReference type="EMBL" id="CP069192">
    <property type="protein sequence ID" value="QRV17826.1"/>
    <property type="molecule type" value="Genomic_DNA"/>
</dbReference>
<feature type="binding site" evidence="9">
    <location>
        <position position="243"/>
    </location>
    <ligand>
        <name>(6S)-5,6,7,8-tetrahydrofolate</name>
        <dbReference type="ChEBI" id="CHEBI:57453"/>
    </ligand>
</feature>
<evidence type="ECO:0000256" key="8">
    <source>
        <dbReference type="ARBA" id="ARBA00022898"/>
    </source>
</evidence>
<dbReference type="Pfam" id="PF00464">
    <property type="entry name" value="SHMT"/>
    <property type="match status" value="1"/>
</dbReference>